<keyword evidence="2" id="KW-1185">Reference proteome</keyword>
<evidence type="ECO:0000313" key="1">
    <source>
        <dbReference type="EMBL" id="MFC6633548.1"/>
    </source>
</evidence>
<accession>A0ABW1YMC5</accession>
<sequence>MPNRERGGVDAPLVEVTGAAAKRDRQSLPLEQRERLAEADKLAALIQFTLTGRDVTELNHEVQAGCSLVLDQIRDAVQGVVSQ</sequence>
<dbReference type="EMBL" id="JBHSVR010000001">
    <property type="protein sequence ID" value="MFC6633548.1"/>
    <property type="molecule type" value="Genomic_DNA"/>
</dbReference>
<comment type="caution">
    <text evidence="1">The sequence shown here is derived from an EMBL/GenBank/DDBJ whole genome shotgun (WGS) entry which is preliminary data.</text>
</comment>
<dbReference type="Proteomes" id="UP001596425">
    <property type="component" value="Unassembled WGS sequence"/>
</dbReference>
<reference evidence="2" key="1">
    <citation type="journal article" date="2019" name="Int. J. Syst. Evol. Microbiol.">
        <title>The Global Catalogue of Microorganisms (GCM) 10K type strain sequencing project: providing services to taxonomists for standard genome sequencing and annotation.</title>
        <authorList>
            <consortium name="The Broad Institute Genomics Platform"/>
            <consortium name="The Broad Institute Genome Sequencing Center for Infectious Disease"/>
            <person name="Wu L."/>
            <person name="Ma J."/>
        </authorList>
    </citation>
    <scope>NUCLEOTIDE SEQUENCE [LARGE SCALE GENOMIC DNA]</scope>
    <source>
        <strain evidence="2">CGMCC 1.13718</strain>
    </source>
</reference>
<dbReference type="RefSeq" id="WP_193192878.1">
    <property type="nucleotide sequence ID" value="NZ_JACZFR010000035.1"/>
</dbReference>
<name>A0ABW1YMC5_9GAMM</name>
<protein>
    <submittedName>
        <fullName evidence="1">Uncharacterized protein</fullName>
    </submittedName>
</protein>
<proteinExistence type="predicted"/>
<gene>
    <name evidence="1" type="ORF">ACFQBM_09665</name>
</gene>
<organism evidence="1 2">
    <name type="scientific">Microbulbifer taiwanensis</name>
    <dbReference type="NCBI Taxonomy" id="986746"/>
    <lineage>
        <taxon>Bacteria</taxon>
        <taxon>Pseudomonadati</taxon>
        <taxon>Pseudomonadota</taxon>
        <taxon>Gammaproteobacteria</taxon>
        <taxon>Cellvibrionales</taxon>
        <taxon>Microbulbiferaceae</taxon>
        <taxon>Microbulbifer</taxon>
    </lineage>
</organism>
<evidence type="ECO:0000313" key="2">
    <source>
        <dbReference type="Proteomes" id="UP001596425"/>
    </source>
</evidence>